<dbReference type="AlphaFoldDB" id="A0A811KLU5"/>
<accession>A0A811KLU5</accession>
<evidence type="ECO:0000313" key="1">
    <source>
        <dbReference type="EMBL" id="CAD5216310.1"/>
    </source>
</evidence>
<dbReference type="Proteomes" id="UP000614601">
    <property type="component" value="Unassembled WGS sequence"/>
</dbReference>
<keyword evidence="2" id="KW-1185">Reference proteome</keyword>
<protein>
    <submittedName>
        <fullName evidence="1">Uncharacterized protein</fullName>
    </submittedName>
</protein>
<evidence type="ECO:0000313" key="2">
    <source>
        <dbReference type="Proteomes" id="UP000614601"/>
    </source>
</evidence>
<name>A0A811KLU5_9BILA</name>
<proteinExistence type="predicted"/>
<reference evidence="1" key="1">
    <citation type="submission" date="2020-09" db="EMBL/GenBank/DDBJ databases">
        <authorList>
            <person name="Kikuchi T."/>
        </authorList>
    </citation>
    <scope>NUCLEOTIDE SEQUENCE</scope>
    <source>
        <strain evidence="1">SH1</strain>
    </source>
</reference>
<comment type="caution">
    <text evidence="1">The sequence shown here is derived from an EMBL/GenBank/DDBJ whole genome shotgun (WGS) entry which is preliminary data.</text>
</comment>
<dbReference type="EMBL" id="CAJFDH010000003">
    <property type="protein sequence ID" value="CAD5216310.1"/>
    <property type="molecule type" value="Genomic_DNA"/>
</dbReference>
<sequence>MDVGWLIHAGITANYFIYFTFSKTYRTAFIEQLHMLSCHLLHSSRTSSDIVININEPQVFHTSVKSLIVKKVLP</sequence>
<gene>
    <name evidence="1" type="ORF">BOKJ2_LOCUS6529</name>
</gene>
<dbReference type="Proteomes" id="UP000783686">
    <property type="component" value="Unassembled WGS sequence"/>
</dbReference>
<dbReference type="EMBL" id="CAJFCW020000003">
    <property type="protein sequence ID" value="CAG9105695.1"/>
    <property type="molecule type" value="Genomic_DNA"/>
</dbReference>
<organism evidence="1 2">
    <name type="scientific">Bursaphelenchus okinawaensis</name>
    <dbReference type="NCBI Taxonomy" id="465554"/>
    <lineage>
        <taxon>Eukaryota</taxon>
        <taxon>Metazoa</taxon>
        <taxon>Ecdysozoa</taxon>
        <taxon>Nematoda</taxon>
        <taxon>Chromadorea</taxon>
        <taxon>Rhabditida</taxon>
        <taxon>Tylenchina</taxon>
        <taxon>Tylenchomorpha</taxon>
        <taxon>Aphelenchoidea</taxon>
        <taxon>Aphelenchoididae</taxon>
        <taxon>Bursaphelenchus</taxon>
    </lineage>
</organism>